<keyword evidence="2" id="KW-1185">Reference proteome</keyword>
<comment type="caution">
    <text evidence="1">The sequence shown here is derived from an EMBL/GenBank/DDBJ whole genome shotgun (WGS) entry which is preliminary data.</text>
</comment>
<reference evidence="1" key="1">
    <citation type="submission" date="2023-03" db="EMBL/GenBank/DDBJ databases">
        <title>Massive genome expansion in bonnet fungi (Mycena s.s.) driven by repeated elements and novel gene families across ecological guilds.</title>
        <authorList>
            <consortium name="Lawrence Berkeley National Laboratory"/>
            <person name="Harder C.B."/>
            <person name="Miyauchi S."/>
            <person name="Viragh M."/>
            <person name="Kuo A."/>
            <person name="Thoen E."/>
            <person name="Andreopoulos B."/>
            <person name="Lu D."/>
            <person name="Skrede I."/>
            <person name="Drula E."/>
            <person name="Henrissat B."/>
            <person name="Morin E."/>
            <person name="Kohler A."/>
            <person name="Barry K."/>
            <person name="LaButti K."/>
            <person name="Morin E."/>
            <person name="Salamov A."/>
            <person name="Lipzen A."/>
            <person name="Mereny Z."/>
            <person name="Hegedus B."/>
            <person name="Baldrian P."/>
            <person name="Stursova M."/>
            <person name="Weitz H."/>
            <person name="Taylor A."/>
            <person name="Grigoriev I.V."/>
            <person name="Nagy L.G."/>
            <person name="Martin F."/>
            <person name="Kauserud H."/>
        </authorList>
    </citation>
    <scope>NUCLEOTIDE SEQUENCE</scope>
    <source>
        <strain evidence="1">CBHHK067</strain>
    </source>
</reference>
<proteinExistence type="predicted"/>
<organism evidence="1 2">
    <name type="scientific">Mycena rosella</name>
    <name type="common">Pink bonnet</name>
    <name type="synonym">Agaricus rosellus</name>
    <dbReference type="NCBI Taxonomy" id="1033263"/>
    <lineage>
        <taxon>Eukaryota</taxon>
        <taxon>Fungi</taxon>
        <taxon>Dikarya</taxon>
        <taxon>Basidiomycota</taxon>
        <taxon>Agaricomycotina</taxon>
        <taxon>Agaricomycetes</taxon>
        <taxon>Agaricomycetidae</taxon>
        <taxon>Agaricales</taxon>
        <taxon>Marasmiineae</taxon>
        <taxon>Mycenaceae</taxon>
        <taxon>Mycena</taxon>
    </lineage>
</organism>
<sequence length="102" mass="10875">MRLQRAVIKEGGIGVSVEEGGGGVSIERSSEQERIERGALPPGHKAHLMMVDPTARAAVRITGGWAVFGSCRAWRDGYAVRQGSITVQYVRGTNHTAGSSIK</sequence>
<gene>
    <name evidence="1" type="ORF">B0H17DRAFT_1128808</name>
</gene>
<evidence type="ECO:0000313" key="2">
    <source>
        <dbReference type="Proteomes" id="UP001221757"/>
    </source>
</evidence>
<name>A0AAD7DXQ0_MYCRO</name>
<dbReference type="AlphaFoldDB" id="A0AAD7DXQ0"/>
<protein>
    <submittedName>
        <fullName evidence="1">Uncharacterized protein</fullName>
    </submittedName>
</protein>
<evidence type="ECO:0000313" key="1">
    <source>
        <dbReference type="EMBL" id="KAJ7700392.1"/>
    </source>
</evidence>
<accession>A0AAD7DXQ0</accession>
<dbReference type="EMBL" id="JARKIE010000020">
    <property type="protein sequence ID" value="KAJ7700392.1"/>
    <property type="molecule type" value="Genomic_DNA"/>
</dbReference>
<dbReference type="Proteomes" id="UP001221757">
    <property type="component" value="Unassembled WGS sequence"/>
</dbReference>